<feature type="binding site" description="in other chain" evidence="6">
    <location>
        <position position="19"/>
    </location>
    <ligand>
        <name>substrate</name>
        <note>ligand shared between homodimeric partners</note>
    </ligand>
</feature>
<reference evidence="7 8" key="1">
    <citation type="submission" date="2009-06" db="EMBL/GenBank/DDBJ databases">
        <title>The Genome Sequence of Lactobacillus coleohominis strain 101-4-CHN.</title>
        <authorList>
            <consortium name="The Broad Institute Genome Sequencing Platform"/>
            <person name="Ward D."/>
            <person name="Young S.K."/>
            <person name="Zeng Q."/>
            <person name="Koehrsen M."/>
            <person name="Alvarado L."/>
            <person name="Berlin A."/>
            <person name="Borenstein D."/>
            <person name="Chen Z."/>
            <person name="Engels R."/>
            <person name="Freedman E."/>
            <person name="Gellesch M."/>
            <person name="Goldberg J."/>
            <person name="Griggs A."/>
            <person name="Gujja S."/>
            <person name="Heiman D."/>
            <person name="Hepburn T."/>
            <person name="Howarth C."/>
            <person name="Jen D."/>
            <person name="Larson L."/>
            <person name="Lewis B."/>
            <person name="Mehta T."/>
            <person name="Park D."/>
            <person name="Pearson M."/>
            <person name="Roberts A."/>
            <person name="Saif S."/>
            <person name="Shea T."/>
            <person name="Shenoy N."/>
            <person name="Sisk P."/>
            <person name="Stolte C."/>
            <person name="Sykes S."/>
            <person name="Walk T."/>
            <person name="White J."/>
            <person name="Yandava C."/>
            <person name="Liu Y."/>
            <person name="Xu Q."/>
            <person name="Lander E."/>
            <person name="Nusbaum C."/>
            <person name="Galagan J."/>
            <person name="Birren B."/>
        </authorList>
    </citation>
    <scope>NUCLEOTIDE SEQUENCE [LARGE SCALE GENOMIC DNA]</scope>
    <source>
        <strain evidence="7 8">101-4-CHN</strain>
    </source>
</reference>
<dbReference type="Gene3D" id="3.40.50.450">
    <property type="match status" value="1"/>
</dbReference>
<evidence type="ECO:0000256" key="2">
    <source>
        <dbReference type="ARBA" id="ARBA00022801"/>
    </source>
</evidence>
<dbReference type="eggNOG" id="COG3613">
    <property type="taxonomic scope" value="Bacteria"/>
</dbReference>
<dbReference type="HAMAP" id="MF_03036">
    <property type="entry name" value="Nuc_phosphate_hydrolase"/>
    <property type="match status" value="1"/>
</dbReference>
<dbReference type="GO" id="GO:0070694">
    <property type="term" value="F:5-hydroxymethyl-dUMP N-hydrolase activity"/>
    <property type="evidence" value="ECO:0007669"/>
    <property type="project" value="InterPro"/>
</dbReference>
<name>C7XW03_9LACO</name>
<proteinExistence type="inferred from homology"/>
<comment type="catalytic activity">
    <reaction evidence="6">
        <text>a purine 2'-deoxyribonucleoside 5'-phosphate + H2O = a purine nucleobase + 2-deoxy-D-ribose 5-phosphate</text>
        <dbReference type="Rhea" id="RHEA:51132"/>
        <dbReference type="ChEBI" id="CHEBI:15377"/>
        <dbReference type="ChEBI" id="CHEBI:26386"/>
        <dbReference type="ChEBI" id="CHEBI:62877"/>
        <dbReference type="ChEBI" id="CHEBI:142198"/>
    </reaction>
</comment>
<comment type="caution">
    <text evidence="6">Lacks conserved residue(s) required for the propagation of feature annotation.</text>
</comment>
<comment type="catalytic activity">
    <reaction evidence="5">
        <text>5-hydroxymethyl-dUMP + H2O = 5-hydroxymethyluracil + 2-deoxy-D-ribose 5-phosphate</text>
        <dbReference type="Rhea" id="RHEA:77099"/>
        <dbReference type="ChEBI" id="CHEBI:15377"/>
        <dbReference type="ChEBI" id="CHEBI:16964"/>
        <dbReference type="ChEBI" id="CHEBI:62877"/>
        <dbReference type="ChEBI" id="CHEBI:90409"/>
    </reaction>
    <physiologicalReaction direction="left-to-right" evidence="5">
        <dbReference type="Rhea" id="RHEA:77100"/>
    </physiologicalReaction>
</comment>
<gene>
    <name evidence="7" type="ORF">HMPREF0501_00897</name>
</gene>
<dbReference type="STRING" id="575594.HMPREF0501_00897"/>
<evidence type="ECO:0000256" key="4">
    <source>
        <dbReference type="ARBA" id="ARBA00023295"/>
    </source>
</evidence>
<dbReference type="GO" id="GO:0009117">
    <property type="term" value="P:nucleotide metabolic process"/>
    <property type="evidence" value="ECO:0007669"/>
    <property type="project" value="UniProtKB-KW"/>
</dbReference>
<comment type="function">
    <text evidence="6">Catalyzes the cleavage of the N-glycosidic bond of deoxyribonucleoside 5'-monophosphates to yield deoxyribose 5-phosphate and a purine or pyrimidine base.</text>
</comment>
<feature type="binding site" description="in other chain" evidence="6">
    <location>
        <position position="84"/>
    </location>
    <ligand>
        <name>substrate</name>
        <note>ligand shared between homodimeric partners</note>
    </ligand>
</feature>
<dbReference type="PANTHER" id="PTHR15364:SF0">
    <property type="entry name" value="2'-DEOXYNUCLEOSIDE 5'-PHOSPHATE N-HYDROLASE 1"/>
    <property type="match status" value="1"/>
</dbReference>
<keyword evidence="4 6" id="KW-0326">Glycosidase</keyword>
<sequence length="138" mass="15722">MKIYFAASISGGRADQGLYRQLIDFMKSLGHQVLTEHIGNPNLSKDGEHELSATEIRDRDINWLEESDIVVAETTQPSLGVGYELAYAEKINKPVLILHRNHERHLSAMISGTHHFDNINYYADFQEARKILQTELKS</sequence>
<evidence type="ECO:0000256" key="5">
    <source>
        <dbReference type="ARBA" id="ARBA00047460"/>
    </source>
</evidence>
<evidence type="ECO:0000256" key="3">
    <source>
        <dbReference type="ARBA" id="ARBA00023080"/>
    </source>
</evidence>
<dbReference type="Proteomes" id="UP000003987">
    <property type="component" value="Unassembled WGS sequence"/>
</dbReference>
<protein>
    <recommendedName>
        <fullName evidence="6">Putative 2'-deoxynucleoside 5'-phosphate N-hydrolase 1</fullName>
        <ecNumber evidence="6">3.2.2.-</ecNumber>
    </recommendedName>
</protein>
<accession>C7XW03</accession>
<comment type="subunit">
    <text evidence="1 6">Monomer and homodimer.</text>
</comment>
<dbReference type="GO" id="GO:0009159">
    <property type="term" value="P:deoxyribonucleoside monophosphate catabolic process"/>
    <property type="evidence" value="ECO:0007669"/>
    <property type="project" value="InterPro"/>
</dbReference>
<dbReference type="GO" id="GO:0009116">
    <property type="term" value="P:nucleoside metabolic process"/>
    <property type="evidence" value="ECO:0007669"/>
    <property type="project" value="UniProtKB-UniRule"/>
</dbReference>
<evidence type="ECO:0000256" key="1">
    <source>
        <dbReference type="ARBA" id="ARBA00011407"/>
    </source>
</evidence>
<dbReference type="RefSeq" id="WP_006916715.1">
    <property type="nucleotide sequence ID" value="NZ_GG698803.1"/>
</dbReference>
<evidence type="ECO:0000313" key="7">
    <source>
        <dbReference type="EMBL" id="EEU30519.1"/>
    </source>
</evidence>
<dbReference type="EC" id="3.2.2.-" evidence="6"/>
<feature type="binding site" evidence="6">
    <location>
        <begin position="107"/>
        <end position="109"/>
    </location>
    <ligand>
        <name>substrate</name>
        <note>ligand shared between homodimeric partners</note>
    </ligand>
</feature>
<dbReference type="InterPro" id="IPR051239">
    <property type="entry name" value="2'-dNMP_N-hydrolase"/>
</dbReference>
<dbReference type="AlphaFoldDB" id="C7XW03"/>
<evidence type="ECO:0000313" key="8">
    <source>
        <dbReference type="Proteomes" id="UP000003987"/>
    </source>
</evidence>
<dbReference type="EMBL" id="GG698803">
    <property type="protein sequence ID" value="EEU30519.1"/>
    <property type="molecule type" value="Genomic_DNA"/>
</dbReference>
<keyword evidence="3 6" id="KW-0546">Nucleotide metabolism</keyword>
<comment type="catalytic activity">
    <reaction evidence="6">
        <text>a pyrimidine 2'-deoxyribonucleoside 5'-phosphate + H2O = a pyrimidine nucleobase + 2-deoxy-D-ribose 5-phosphate</text>
        <dbReference type="Rhea" id="RHEA:57852"/>
        <dbReference type="ChEBI" id="CHEBI:15377"/>
        <dbReference type="ChEBI" id="CHEBI:26432"/>
        <dbReference type="ChEBI" id="CHEBI:62877"/>
        <dbReference type="ChEBI" id="CHEBI:142209"/>
    </reaction>
</comment>
<dbReference type="InterPro" id="IPR007710">
    <property type="entry name" value="Nucleoside_deoxyribTrfase"/>
</dbReference>
<dbReference type="PANTHER" id="PTHR15364">
    <property type="entry name" value="2'-DEOXYNUCLEOSIDE 5'-PHOSPHATE N-HYDROLASE 1"/>
    <property type="match status" value="1"/>
</dbReference>
<dbReference type="SUPFAM" id="SSF52309">
    <property type="entry name" value="N-(deoxy)ribosyltransferase-like"/>
    <property type="match status" value="1"/>
</dbReference>
<comment type="similarity">
    <text evidence="6">Belongs to the 2'-deoxynucleoside 5'-phosphate N-hydrolase 1 family.</text>
</comment>
<dbReference type="Pfam" id="PF05014">
    <property type="entry name" value="Nuc_deoxyrib_tr"/>
    <property type="match status" value="1"/>
</dbReference>
<keyword evidence="2 6" id="KW-0378">Hydrolase</keyword>
<dbReference type="HOGENOM" id="CLU_100069_1_0_9"/>
<evidence type="ECO:0000256" key="6">
    <source>
        <dbReference type="HAMAP-Rule" id="MF_03036"/>
    </source>
</evidence>
<keyword evidence="8" id="KW-1185">Reference proteome</keyword>
<dbReference type="InterPro" id="IPR028607">
    <property type="entry name" value="DNPH1"/>
</dbReference>
<organism evidence="7 8">
    <name type="scientific">Limosilactobacillus coleohominis 101-4-CHN</name>
    <dbReference type="NCBI Taxonomy" id="575594"/>
    <lineage>
        <taxon>Bacteria</taxon>
        <taxon>Bacillati</taxon>
        <taxon>Bacillota</taxon>
        <taxon>Bacilli</taxon>
        <taxon>Lactobacillales</taxon>
        <taxon>Lactobacillaceae</taxon>
        <taxon>Limosilactobacillus</taxon>
    </lineage>
</organism>
<dbReference type="OrthoDB" id="9811273at2"/>